<sequence length="260" mass="29029">MSSRTLNSIVKHALQAKFHVHPLPRNLAQSTAIFNYFETLVANINASAADKTRIIQFRQAKNPKTATRLNNFQITFQDQLPPGSAFADPELVAHVSFHERCEQIKSQMPQGEDKKAASTKDLIALYDTTSVFNNPPPGLVQPPPQSSIYVSSREAPTPLERALLQTSVVAVDNTTHQPLPLGEALQIALSDATHDDDSVTLFTLDLASMTRDPKVINHNAYMRLFAHYRLDSKQSFDERVRSLDRLRQNALKGFSGEFYA</sequence>
<protein>
    <submittedName>
        <fullName evidence="1">Uncharacterized protein</fullName>
    </submittedName>
</protein>
<dbReference type="EMBL" id="CCBN010000005">
    <property type="protein sequence ID" value="CDO53705.1"/>
    <property type="molecule type" value="Genomic_DNA"/>
</dbReference>
<gene>
    <name evidence="1" type="ORF">BN980_GECA05s05873g</name>
</gene>
<dbReference type="AlphaFoldDB" id="A0A0J9X8G1"/>
<reference evidence="1" key="1">
    <citation type="submission" date="2014-03" db="EMBL/GenBank/DDBJ databases">
        <authorList>
            <person name="Casaregola S."/>
        </authorList>
    </citation>
    <scope>NUCLEOTIDE SEQUENCE [LARGE SCALE GENOMIC DNA]</scope>
    <source>
        <strain evidence="1">CLIB 918</strain>
    </source>
</reference>
<proteinExistence type="predicted"/>
<name>A0A0J9X8G1_GEOCN</name>
<evidence type="ECO:0000313" key="2">
    <source>
        <dbReference type="Proteomes" id="UP000242525"/>
    </source>
</evidence>
<accession>A0A0J9X8G1</accession>
<evidence type="ECO:0000313" key="1">
    <source>
        <dbReference type="EMBL" id="CDO53705.1"/>
    </source>
</evidence>
<comment type="caution">
    <text evidence="1">The sequence shown here is derived from an EMBL/GenBank/DDBJ whole genome shotgun (WGS) entry which is preliminary data.</text>
</comment>
<keyword evidence="2" id="KW-1185">Reference proteome</keyword>
<organism evidence="1 2">
    <name type="scientific">Geotrichum candidum</name>
    <name type="common">Oospora lactis</name>
    <name type="synonym">Dipodascus geotrichum</name>
    <dbReference type="NCBI Taxonomy" id="1173061"/>
    <lineage>
        <taxon>Eukaryota</taxon>
        <taxon>Fungi</taxon>
        <taxon>Dikarya</taxon>
        <taxon>Ascomycota</taxon>
        <taxon>Saccharomycotina</taxon>
        <taxon>Dipodascomycetes</taxon>
        <taxon>Dipodascales</taxon>
        <taxon>Dipodascaceae</taxon>
        <taxon>Geotrichum</taxon>
    </lineage>
</organism>
<dbReference type="Proteomes" id="UP000242525">
    <property type="component" value="Unassembled WGS sequence"/>
</dbReference>